<evidence type="ECO:0000256" key="2">
    <source>
        <dbReference type="SAM" id="MobiDB-lite"/>
    </source>
</evidence>
<dbReference type="EMBL" id="JNBS01002422">
    <property type="protein sequence ID" value="OQR91467.1"/>
    <property type="molecule type" value="Genomic_DNA"/>
</dbReference>
<keyword evidence="3" id="KW-0472">Membrane</keyword>
<reference evidence="4 5" key="1">
    <citation type="journal article" date="2014" name="Genome Biol. Evol.">
        <title>The secreted proteins of Achlya hypogyna and Thraustotheca clavata identify the ancestral oomycete secretome and reveal gene acquisitions by horizontal gene transfer.</title>
        <authorList>
            <person name="Misner I."/>
            <person name="Blouin N."/>
            <person name="Leonard G."/>
            <person name="Richards T.A."/>
            <person name="Lane C.E."/>
        </authorList>
    </citation>
    <scope>NUCLEOTIDE SEQUENCE [LARGE SCALE GENOMIC DNA]</scope>
    <source>
        <strain evidence="4 5">ATCC 34112</strain>
    </source>
</reference>
<dbReference type="STRING" id="74557.A0A1V9Z0M2"/>
<organism evidence="4 5">
    <name type="scientific">Thraustotheca clavata</name>
    <dbReference type="NCBI Taxonomy" id="74557"/>
    <lineage>
        <taxon>Eukaryota</taxon>
        <taxon>Sar</taxon>
        <taxon>Stramenopiles</taxon>
        <taxon>Oomycota</taxon>
        <taxon>Saprolegniomycetes</taxon>
        <taxon>Saprolegniales</taxon>
        <taxon>Achlyaceae</taxon>
        <taxon>Thraustotheca</taxon>
    </lineage>
</organism>
<dbReference type="Proteomes" id="UP000243217">
    <property type="component" value="Unassembled WGS sequence"/>
</dbReference>
<feature type="region of interest" description="Disordered" evidence="2">
    <location>
        <begin position="2230"/>
        <end position="2251"/>
    </location>
</feature>
<comment type="caution">
    <text evidence="4">The sequence shown here is derived from an EMBL/GenBank/DDBJ whole genome shotgun (WGS) entry which is preliminary data.</text>
</comment>
<name>A0A1V9Z0M2_9STRA</name>
<keyword evidence="3" id="KW-0812">Transmembrane</keyword>
<feature type="transmembrane region" description="Helical" evidence="3">
    <location>
        <begin position="38"/>
        <end position="62"/>
    </location>
</feature>
<feature type="region of interest" description="Disordered" evidence="2">
    <location>
        <begin position="3021"/>
        <end position="3040"/>
    </location>
</feature>
<feature type="region of interest" description="Disordered" evidence="2">
    <location>
        <begin position="1193"/>
        <end position="1219"/>
    </location>
</feature>
<evidence type="ECO:0000256" key="3">
    <source>
        <dbReference type="SAM" id="Phobius"/>
    </source>
</evidence>
<feature type="coiled-coil region" evidence="1">
    <location>
        <begin position="608"/>
        <end position="635"/>
    </location>
</feature>
<accession>A0A1V9Z0M2</accession>
<feature type="coiled-coil region" evidence="1">
    <location>
        <begin position="2383"/>
        <end position="2412"/>
    </location>
</feature>
<sequence>MEIGVKCPTEGSIVPMNQGNLIMLSAKSGSNIILEPNWGLIAGLLCALFGVVAGLICGLYYFRRKSWVSKHSSTGGYKDIARNANLGNLHSKGTIVKKTAKTAENEAHEGSVLPDNVEAKGANEAAGNYVPELNRWDDDDLGIRELVDRLQFHHDSVEKAFHDQETSAVNMMKTLQNEADELKMLLASIVVAQKNTTKDKEAEGCDAELVLLDTLQKGMADRAEFEKELTTTQSIVVANANVLDEFINTSGNLTRTIIEEMATSLPSPIFQKLVSDLGALQTSVESELVPLVQTEINRRKVQRAVWKAFGSAAKDLLPLSLVESKQICEKAQAECDAKTVIASEYLRKFVGQVPAYLKKLHDFEMAFSNEWQQVAEQQNPALLKPLKLKYEKQLAVLLKDLQTGSGKLKVHIKSDNQALETTRTTVLPEIASFANELACLKDQLIQTSQAQATKEDKPTADVQELVNQLRGLLSNPEKLQLLNPVMPALDIGKMIDEAQTPQYASQEAEEIDFFDQSDELVMDDELQNDFDQEDSQVDELREKFMADLEKKQNLPEEERQQLLEEFNEDMANLQMSMKLEREKHQEQLRNRLAIRKLKKDSDILLNEEALEENILEKQEAEMKALELAFEEEQAKIEAEFEASMRHLQGSSRSLLATSRSPDVLSGLPKEMNQKWNEKSSLLREEYDMTKRRVAARTKNRKEIAISPEVVALLDTMSTIEQNHIDRKFDIEQGKCFNDMIKMSAGSPKLQEKVLQSHEMKWETRRQNLVKDEALWQQKLQEFKKSGKSLDPELLNACNVMSQTFQLAKDQIEYEKLLEKAMFSELSIEDQAKLEKESKQFHTKWLERSDSSSSLVNPTTKVMPGTSTAEDANDFALLREMCSESIVLGSIGAAIKSNQSLGDNEEEIQKIREVFEKDWARQQELLDSEADMRKKQLAARIKRRREANNSDSSSNDSKQKLFAMKEAMLSHENDLEIEIEREALNNAILTDKASLDQLTKADKASINMLLQDHDQKWMKRRKYVEEDYNSAKEIINSLNDESYNKSMTDILLESLQLDYDLKQDELDLSALVEKAQIGSLSTAETQQAIKIISSHDNKWKIHRAHIDTLEAQISSKKQVKPEVLEALKSTIQVSREKLEIRAMKESSQLNALQAALPSDDDAIAMLQDNYTKACADRKKDLEVEAELRKSKLAERLRRQRHGNESLSPEDKDKANSALEVEEQVDSRQIVLDTQIQKEAIDVKYLVEKVNGPEASEEDKIAIEKLLDEHEQKWSERTRLLKDDEALAKQALELRLKKRQNKVINSAEAKCHELHFEVVHEALATSALVEKSLLGMALSPEEANSLSMLGKNYEAKWHQRQEELNKAEADGKEILSLDPSTTAEEIADFESIIAKERELLDHQETLECAQLVATEQQMSEVIPPSTTTHIFDNDATITKLQDDYFSMRQKDQELMDNEAQYRRARLSERLQRKLKEKLSPGQDSSDLESLAAIETHTLEMDCATEKDAMKADILAKKKQLDSLSPEEYYDIEALLHDHEQKWADRNRILEDDRALARAKLKDRLKKQPNRAIASLNERALEDDFAIREEHLGVALLIENAKLGNLNSSEKHAIEMLFETHKARWQERLDHLNAIADTTEGLELSEALEDRVERQREIILAGAIAEKKQLDVLESALTEDDGVITKIHDIFKRDWSLMQKQLDDEAQMKRDNLLQRLQRQKKKQKCDNKQDKIATQNLDLELSLQQEALHTQILSEKSKNGLLTSDDAAMIAQILNDHDAKWKERERLLKDNQSLAKAHLIDRLNKRKNKNLNPIQDLAFNNACSTLEKKVELLKLLEKARLGLYDSTDATKLAGITTSNVSQQAALNTLEDELSKQLELSPDELDELHDMVDHVTKDIIANDVEQQKLINKIDIALKEPKKLKDYSSQIKEIMDKHDKDWKEQMKNLSDEEKRQRMKLHERLAKKKARDGFESKEEEDVLNEQITREMQLKRRNIELNRLLQKKKDGTLAAEDEAMIKQLLQEFGDSCRKLKDELSDDEKRLKLNLQNRLKGKRDLLANKSWPTVQSKVQALNELLEEERSGNDDIEHVIDMKGHGQSLLLGEQRTMLDQLRTVDDNTIAQLQADHELRWKKRQEELDDEAKRLRLRLKDRLQSRRDHNEKSNASLLEKQQVEKDIATDAALLEEALENQLAADFKLLETQRLAEKLRLGIHSEDDEATIKKILEEHAQEAEKRRKELDDEETRKKENLRSRLTAKHLLNQKGSKSQAEKDAMTLQLDALEVKEIQQIEDIMDAKRQVIVQESTAVAQELNQVATDYDSTIEKLINEHNLKKEERDRLLAHEEKRLRNRLKDRLTMRKRHGFITEAEENELQSQLEADLAAKKAESQLELLAEKANLKIANEQDEELIKKLQEDHGRSRKLRENELQDEETLLRDRLKERLAKKREKIQAINVPNKDALLHQLDDEEERENNIISEALDNKRKFFLVVPVLNKADREREIEKINMEHEKHSVEWQRMLNEEESLKKTRLRERMEKKRLARGQEAVTTSVDEAELAQEMAKIDAEMEIKRKIAAEEAQAEQQTLAASASQAILQAKANTQKQVEDMIEKVKSEHENELQILQQSLQADRAKQELALKDRIAARRNARLQEKADDNNAKEALRAEEEAEMKRLEQKLQKDEKAALEKAKKKVEDEIAALQRQAAANAEIQALKAAEEKKLAESEWLRLKKEHETELQNLQSTLDNEHRRQEQKLQDRIKQRRLAKEKELSECKEAEEIQRAQAALDEQDLIERENLDQQLAKQAEEALQEELERQREAEKHAAQKIASAAIEAAAATAAMDALRAVELDRVSNDYQAQMAQLQKVNEAEATSHKSKLEMRMAAKKQKKMIELQAKKEEEKRRLLEEQAAQAQVLRDTASQLAQTTALIESDQVKHEDELQKLKAKQESERKRLEEEAQRELEMAQKEIAEKMQRELETARVELQAQIQDAQSQIQVKAELERVQNEFHEKGKVLTDSLKLESTQKKKDLMRRLEEKKRKKTDDLLAKQQDERQAALLAQKEKQESVALNLEREKEIAMIQKLLSQNKVLLSQLKTIIERVVEKRHKREQSLLFARQYRERSGCLRESLQQLMIV</sequence>
<feature type="compositionally biased region" description="Basic and acidic residues" evidence="2">
    <location>
        <begin position="2740"/>
        <end position="2753"/>
    </location>
</feature>
<gene>
    <name evidence="4" type="ORF">THRCLA_08988</name>
</gene>
<feature type="region of interest" description="Disordered" evidence="2">
    <location>
        <begin position="2928"/>
        <end position="2952"/>
    </location>
</feature>
<feature type="coiled-coil region" evidence="1">
    <location>
        <begin position="1700"/>
        <end position="1731"/>
    </location>
</feature>
<keyword evidence="3" id="KW-1133">Transmembrane helix</keyword>
<keyword evidence="5" id="KW-1185">Reference proteome</keyword>
<feature type="coiled-coil region" evidence="1">
    <location>
        <begin position="2305"/>
        <end position="2339"/>
    </location>
</feature>
<evidence type="ECO:0000313" key="5">
    <source>
        <dbReference type="Proteomes" id="UP000243217"/>
    </source>
</evidence>
<keyword evidence="1" id="KW-0175">Coiled coil</keyword>
<dbReference type="PANTHER" id="PTHR47236">
    <property type="entry name" value="GENE, 32742-RELATED-RELATED"/>
    <property type="match status" value="1"/>
</dbReference>
<feature type="compositionally biased region" description="Basic and acidic residues" evidence="2">
    <location>
        <begin position="2230"/>
        <end position="2248"/>
    </location>
</feature>
<dbReference type="OrthoDB" id="75952at2759"/>
<feature type="coiled-coil region" evidence="1">
    <location>
        <begin position="523"/>
        <end position="583"/>
    </location>
</feature>
<proteinExistence type="predicted"/>
<protein>
    <submittedName>
        <fullName evidence="4">Uncharacterized protein</fullName>
    </submittedName>
</protein>
<dbReference type="PANTHER" id="PTHR47236:SF4">
    <property type="entry name" value="GENE 9195-RELATED"/>
    <property type="match status" value="1"/>
</dbReference>
<evidence type="ECO:0000313" key="4">
    <source>
        <dbReference type="EMBL" id="OQR91467.1"/>
    </source>
</evidence>
<feature type="region of interest" description="Disordered" evidence="2">
    <location>
        <begin position="2734"/>
        <end position="2753"/>
    </location>
</feature>
<evidence type="ECO:0000256" key="1">
    <source>
        <dbReference type="SAM" id="Coils"/>
    </source>
</evidence>